<dbReference type="Pfam" id="PF10884">
    <property type="entry name" value="DUF2683"/>
    <property type="match status" value="1"/>
</dbReference>
<organism evidence="1 2">
    <name type="scientific">Pedobacter endophyticus</name>
    <dbReference type="NCBI Taxonomy" id="2789740"/>
    <lineage>
        <taxon>Bacteria</taxon>
        <taxon>Pseudomonadati</taxon>
        <taxon>Bacteroidota</taxon>
        <taxon>Sphingobacteriia</taxon>
        <taxon>Sphingobacteriales</taxon>
        <taxon>Sphingobacteriaceae</taxon>
        <taxon>Pedobacter</taxon>
    </lineage>
</organism>
<dbReference type="InterPro" id="IPR020271">
    <property type="entry name" value="Uncharacterised_MJ1172"/>
</dbReference>
<evidence type="ECO:0000313" key="1">
    <source>
        <dbReference type="EMBL" id="QPH39139.1"/>
    </source>
</evidence>
<dbReference type="Proteomes" id="UP000594759">
    <property type="component" value="Chromosome"/>
</dbReference>
<accession>A0A7S9KYY8</accession>
<reference evidence="1 2" key="1">
    <citation type="submission" date="2020-11" db="EMBL/GenBank/DDBJ databases">
        <title>Pedobacter endophytica, an endophytic bacteria isolated form Carex pumila.</title>
        <authorList>
            <person name="Peng Y."/>
            <person name="Jiang L."/>
            <person name="Lee J."/>
        </authorList>
    </citation>
    <scope>NUCLEOTIDE SEQUENCE [LARGE SCALE GENOMIC DNA]</scope>
    <source>
        <strain evidence="1 2">JBR3-12</strain>
    </source>
</reference>
<sequence length="77" mass="8846">MNIFVLKAYTMIVAEIEIPDNKSTLVKQLLKELGVTVKIKKTEKSPYDPKFVAKIKKADEEIKNGQTKKIPIDDLWK</sequence>
<dbReference type="AlphaFoldDB" id="A0A7S9KYY8"/>
<keyword evidence="2" id="KW-1185">Reference proteome</keyword>
<evidence type="ECO:0000313" key="2">
    <source>
        <dbReference type="Proteomes" id="UP000594759"/>
    </source>
</evidence>
<dbReference type="RefSeq" id="WP_196098613.1">
    <property type="nucleotide sequence ID" value="NZ_CP064939.1"/>
</dbReference>
<protein>
    <submittedName>
        <fullName evidence="1">Uncharacterized protein</fullName>
    </submittedName>
</protein>
<dbReference type="KEGG" id="pex:IZT61_19100"/>
<gene>
    <name evidence="1" type="ORF">IZT61_19100</name>
</gene>
<dbReference type="EMBL" id="CP064939">
    <property type="protein sequence ID" value="QPH39139.1"/>
    <property type="molecule type" value="Genomic_DNA"/>
</dbReference>
<name>A0A7S9KYY8_9SPHI</name>
<proteinExistence type="predicted"/>